<reference evidence="2 3" key="1">
    <citation type="submission" date="2018-04" db="EMBL/GenBank/DDBJ databases">
        <authorList>
            <person name="Go L.Y."/>
            <person name="Mitchell J.A."/>
        </authorList>
    </citation>
    <scope>NUCLEOTIDE SEQUENCE [LARGE SCALE GENOMIC DNA]</scope>
    <source>
        <strain evidence="2 3">KCJK7865</strain>
    </source>
</reference>
<keyword evidence="1" id="KW-0472">Membrane</keyword>
<dbReference type="Proteomes" id="UP000244874">
    <property type="component" value="Unassembled WGS sequence"/>
</dbReference>
<feature type="transmembrane region" description="Helical" evidence="1">
    <location>
        <begin position="81"/>
        <end position="98"/>
    </location>
</feature>
<dbReference type="EMBL" id="QANO01000050">
    <property type="protein sequence ID" value="PTU54118.1"/>
    <property type="molecule type" value="Genomic_DNA"/>
</dbReference>
<organism evidence="2 3">
    <name type="scientific">Pseudomonas plecoglossicida</name>
    <dbReference type="NCBI Taxonomy" id="70775"/>
    <lineage>
        <taxon>Bacteria</taxon>
        <taxon>Pseudomonadati</taxon>
        <taxon>Pseudomonadota</taxon>
        <taxon>Gammaproteobacteria</taxon>
        <taxon>Pseudomonadales</taxon>
        <taxon>Pseudomonadaceae</taxon>
        <taxon>Pseudomonas</taxon>
    </lineage>
</organism>
<name>A0A2R7UPS9_PSEDL</name>
<feature type="transmembrane region" description="Helical" evidence="1">
    <location>
        <begin position="50"/>
        <end position="69"/>
    </location>
</feature>
<protein>
    <submittedName>
        <fullName evidence="2">Uncharacterized protein</fullName>
    </submittedName>
</protein>
<gene>
    <name evidence="2" type="ORF">DBB42_00995</name>
</gene>
<proteinExistence type="predicted"/>
<dbReference type="RefSeq" id="WP_108479844.1">
    <property type="nucleotide sequence ID" value="NZ_QANO01000050.1"/>
</dbReference>
<keyword evidence="1" id="KW-1133">Transmembrane helix</keyword>
<evidence type="ECO:0000313" key="3">
    <source>
        <dbReference type="Proteomes" id="UP000244874"/>
    </source>
</evidence>
<accession>A0A2R7UPS9</accession>
<evidence type="ECO:0000256" key="1">
    <source>
        <dbReference type="SAM" id="Phobius"/>
    </source>
</evidence>
<evidence type="ECO:0000313" key="2">
    <source>
        <dbReference type="EMBL" id="PTU54118.1"/>
    </source>
</evidence>
<dbReference type="AlphaFoldDB" id="A0A2R7UPS9"/>
<comment type="caution">
    <text evidence="2">The sequence shown here is derived from an EMBL/GenBank/DDBJ whole genome shotgun (WGS) entry which is preliminary data.</text>
</comment>
<keyword evidence="1" id="KW-0812">Transmembrane</keyword>
<sequence>MTVSPAKQYRQKKIEVYEVHSNVSAELVEITSEKLELILRQYVDCLQGRSAWHAPLGIVLTLIVVLSTTTFNSKLGLSADTWAALFVMGLVLSVGWLGRSLWRLKKVMTVDQLMNKLKNKE</sequence>